<name>A0ABY6TWF3_BIOOC</name>
<protein>
    <submittedName>
        <fullName evidence="1">Uncharacterized protein</fullName>
    </submittedName>
</protein>
<organism evidence="1 2">
    <name type="scientific">Bionectria ochroleuca</name>
    <name type="common">Gliocladium roseum</name>
    <dbReference type="NCBI Taxonomy" id="29856"/>
    <lineage>
        <taxon>Eukaryota</taxon>
        <taxon>Fungi</taxon>
        <taxon>Dikarya</taxon>
        <taxon>Ascomycota</taxon>
        <taxon>Pezizomycotina</taxon>
        <taxon>Sordariomycetes</taxon>
        <taxon>Hypocreomycetidae</taxon>
        <taxon>Hypocreales</taxon>
        <taxon>Bionectriaceae</taxon>
        <taxon>Clonostachys</taxon>
    </lineage>
</organism>
<accession>A0ABY6TWF3</accession>
<comment type="caution">
    <text evidence="1">The sequence shown here is derived from an EMBL/GenBank/DDBJ whole genome shotgun (WGS) entry which is preliminary data.</text>
</comment>
<dbReference type="Proteomes" id="UP000766486">
    <property type="component" value="Unassembled WGS sequence"/>
</dbReference>
<keyword evidence="2" id="KW-1185">Reference proteome</keyword>
<gene>
    <name evidence="1" type="ORF">CLO192961_LOCUS98268</name>
</gene>
<evidence type="ECO:0000313" key="2">
    <source>
        <dbReference type="Proteomes" id="UP000766486"/>
    </source>
</evidence>
<reference evidence="1 2" key="1">
    <citation type="submission" date="2019-06" db="EMBL/GenBank/DDBJ databases">
        <authorList>
            <person name="Broberg M."/>
        </authorList>
    </citation>
    <scope>NUCLEOTIDE SEQUENCE [LARGE SCALE GENOMIC DNA]</scope>
</reference>
<evidence type="ECO:0000313" key="1">
    <source>
        <dbReference type="EMBL" id="VUC23009.1"/>
    </source>
</evidence>
<sequence>MTRSLRFFIPLDRDFQMLTWNDEVWRRRDTQGAAARAMFPFLENYKVVREEREDVPRANGLVEVDEW</sequence>
<dbReference type="EMBL" id="CABFNS010000698">
    <property type="protein sequence ID" value="VUC23009.1"/>
    <property type="molecule type" value="Genomic_DNA"/>
</dbReference>
<proteinExistence type="predicted"/>